<sequence>MAFAVFSGAGFKGSSGHWSGSLGSSNGRPASSPKISTPERLYLSSSTISRSGPEYAVSQASSGSHRLFLTCLELSKASGVEGIIDAFSLSLLVQGEAQLSSENATEYAKVTIMSSFRKDLFVSVTLPLLALGITLFGVSAGAYVYAYNVSNDASDDIKDLRLEAQKDRDLLSQRLEIMRKETEDGRRSSEQKFDVVISQLNKLTTSMAVLESRINTEK</sequence>
<keyword evidence="2" id="KW-0812">Transmembrane</keyword>
<feature type="region of interest" description="Disordered" evidence="1">
    <location>
        <begin position="10"/>
        <end position="37"/>
    </location>
</feature>
<feature type="transmembrane region" description="Helical" evidence="2">
    <location>
        <begin position="120"/>
        <end position="146"/>
    </location>
</feature>
<dbReference type="RefSeq" id="WP_197872907.1">
    <property type="nucleotide sequence ID" value="NZ_JADTXM010000012.1"/>
</dbReference>
<comment type="caution">
    <text evidence="3">The sequence shown here is derived from an EMBL/GenBank/DDBJ whole genome shotgun (WGS) entry which is preliminary data.</text>
</comment>
<evidence type="ECO:0000313" key="4">
    <source>
        <dbReference type="Proteomes" id="UP000638986"/>
    </source>
</evidence>
<keyword evidence="2" id="KW-0472">Membrane</keyword>
<evidence type="ECO:0000256" key="1">
    <source>
        <dbReference type="SAM" id="MobiDB-lite"/>
    </source>
</evidence>
<protein>
    <submittedName>
        <fullName evidence="3">Uncharacterized protein</fullName>
    </submittedName>
</protein>
<feature type="compositionally biased region" description="Low complexity" evidence="1">
    <location>
        <begin position="14"/>
        <end position="27"/>
    </location>
</feature>
<proteinExistence type="predicted"/>
<gene>
    <name evidence="3" type="ORF">I5Q09_17605</name>
</gene>
<dbReference type="EMBL" id="JADTXM010000012">
    <property type="protein sequence ID" value="MBH3440501.1"/>
    <property type="molecule type" value="Genomic_DNA"/>
</dbReference>
<organism evidence="3 4">
    <name type="scientific">Pseudomonas luteola</name>
    <dbReference type="NCBI Taxonomy" id="47886"/>
    <lineage>
        <taxon>Bacteria</taxon>
        <taxon>Pseudomonadati</taxon>
        <taxon>Pseudomonadota</taxon>
        <taxon>Gammaproteobacteria</taxon>
        <taxon>Pseudomonadales</taxon>
        <taxon>Pseudomonadaceae</taxon>
        <taxon>Pseudomonas</taxon>
    </lineage>
</organism>
<dbReference type="Proteomes" id="UP000638986">
    <property type="component" value="Unassembled WGS sequence"/>
</dbReference>
<evidence type="ECO:0000256" key="2">
    <source>
        <dbReference type="SAM" id="Phobius"/>
    </source>
</evidence>
<accession>A0ABS0MV80</accession>
<evidence type="ECO:0000313" key="3">
    <source>
        <dbReference type="EMBL" id="MBH3440501.1"/>
    </source>
</evidence>
<keyword evidence="2" id="KW-1133">Transmembrane helix</keyword>
<reference evidence="3 4" key="1">
    <citation type="submission" date="2020-11" db="EMBL/GenBank/DDBJ databases">
        <title>Enhanced detection system for hospital associated transmission using whole genome sequencing surveillance.</title>
        <authorList>
            <person name="Harrison L.H."/>
            <person name="Van Tyne D."/>
            <person name="Marsh J.W."/>
            <person name="Griffith M.P."/>
            <person name="Snyder D.J."/>
            <person name="Cooper V.S."/>
            <person name="Mustapha M."/>
        </authorList>
    </citation>
    <scope>NUCLEOTIDE SEQUENCE [LARGE SCALE GENOMIC DNA]</scope>
    <source>
        <strain evidence="3 4">PSB00013</strain>
    </source>
</reference>
<name>A0ABS0MV80_PSELU</name>